<reference evidence="1" key="1">
    <citation type="submission" date="2023-11" db="EMBL/GenBank/DDBJ databases">
        <authorList>
            <person name="Poullet M."/>
        </authorList>
    </citation>
    <scope>NUCLEOTIDE SEQUENCE</scope>
    <source>
        <strain evidence="1">E1834</strain>
    </source>
</reference>
<dbReference type="EMBL" id="CAVMJV010000018">
    <property type="protein sequence ID" value="CAK5060706.1"/>
    <property type="molecule type" value="Genomic_DNA"/>
</dbReference>
<sequence length="100" mass="12486">MFRPWPQNVFCLSLIRFFFCFFLLKFLFAVLRIKRKTTKRTRKSDHNKNNNEKRENKKIGEEKNFFDKRIEKRTIINIFCFFLLYIFCLSKIRRKYPSVM</sequence>
<evidence type="ECO:0000313" key="2">
    <source>
        <dbReference type="Proteomes" id="UP001497535"/>
    </source>
</evidence>
<keyword evidence="2" id="KW-1185">Reference proteome</keyword>
<gene>
    <name evidence="1" type="ORF">MENTE1834_LOCUS16028</name>
</gene>
<comment type="caution">
    <text evidence="1">The sequence shown here is derived from an EMBL/GenBank/DDBJ whole genome shotgun (WGS) entry which is preliminary data.</text>
</comment>
<dbReference type="Proteomes" id="UP001497535">
    <property type="component" value="Unassembled WGS sequence"/>
</dbReference>
<organism evidence="1 2">
    <name type="scientific">Meloidogyne enterolobii</name>
    <name type="common">Root-knot nematode worm</name>
    <name type="synonym">Meloidogyne mayaguensis</name>
    <dbReference type="NCBI Taxonomy" id="390850"/>
    <lineage>
        <taxon>Eukaryota</taxon>
        <taxon>Metazoa</taxon>
        <taxon>Ecdysozoa</taxon>
        <taxon>Nematoda</taxon>
        <taxon>Chromadorea</taxon>
        <taxon>Rhabditida</taxon>
        <taxon>Tylenchina</taxon>
        <taxon>Tylenchomorpha</taxon>
        <taxon>Tylenchoidea</taxon>
        <taxon>Meloidogynidae</taxon>
        <taxon>Meloidogyninae</taxon>
        <taxon>Meloidogyne</taxon>
    </lineage>
</organism>
<accession>A0ACB0YSS4</accession>
<name>A0ACB0YSS4_MELEN</name>
<protein>
    <submittedName>
        <fullName evidence="1">Uncharacterized protein</fullName>
    </submittedName>
</protein>
<evidence type="ECO:0000313" key="1">
    <source>
        <dbReference type="EMBL" id="CAK5060706.1"/>
    </source>
</evidence>
<proteinExistence type="predicted"/>